<sequence>MSSSTNITNQKVQSGSVASRSRFRFLDEDGAVVRVDKVAKSSKVRSKSIATNASIPTSVRREGLVAVTSVTGESVLIEGHELKIAKGSHKAVKVVEDESRLVLPSSSKSRGAHGGVGKLKKEKYQGLLANMALEFYRILFTSEFGSLCGYPVVDCFPRMDVSVL</sequence>
<keyword evidence="2" id="KW-1185">Reference proteome</keyword>
<dbReference type="Proteomes" id="UP001472677">
    <property type="component" value="Unassembled WGS sequence"/>
</dbReference>
<accession>A0ABR2G791</accession>
<reference evidence="1 2" key="1">
    <citation type="journal article" date="2024" name="G3 (Bethesda)">
        <title>Genome assembly of Hibiscus sabdariffa L. provides insights into metabolisms of medicinal natural products.</title>
        <authorList>
            <person name="Kim T."/>
        </authorList>
    </citation>
    <scope>NUCLEOTIDE SEQUENCE [LARGE SCALE GENOMIC DNA]</scope>
    <source>
        <strain evidence="1">TK-2024</strain>
        <tissue evidence="1">Old leaves</tissue>
    </source>
</reference>
<dbReference type="EMBL" id="JBBPBM010000002">
    <property type="protein sequence ID" value="KAK8596391.1"/>
    <property type="molecule type" value="Genomic_DNA"/>
</dbReference>
<name>A0ABR2G791_9ROSI</name>
<proteinExistence type="predicted"/>
<evidence type="ECO:0000313" key="2">
    <source>
        <dbReference type="Proteomes" id="UP001472677"/>
    </source>
</evidence>
<protein>
    <submittedName>
        <fullName evidence="1">Uncharacterized protein</fullName>
    </submittedName>
</protein>
<comment type="caution">
    <text evidence="1">The sequence shown here is derived from an EMBL/GenBank/DDBJ whole genome shotgun (WGS) entry which is preliminary data.</text>
</comment>
<evidence type="ECO:0000313" key="1">
    <source>
        <dbReference type="EMBL" id="KAK8596391.1"/>
    </source>
</evidence>
<gene>
    <name evidence="1" type="ORF">V6N12_064883</name>
</gene>
<organism evidence="1 2">
    <name type="scientific">Hibiscus sabdariffa</name>
    <name type="common">roselle</name>
    <dbReference type="NCBI Taxonomy" id="183260"/>
    <lineage>
        <taxon>Eukaryota</taxon>
        <taxon>Viridiplantae</taxon>
        <taxon>Streptophyta</taxon>
        <taxon>Embryophyta</taxon>
        <taxon>Tracheophyta</taxon>
        <taxon>Spermatophyta</taxon>
        <taxon>Magnoliopsida</taxon>
        <taxon>eudicotyledons</taxon>
        <taxon>Gunneridae</taxon>
        <taxon>Pentapetalae</taxon>
        <taxon>rosids</taxon>
        <taxon>malvids</taxon>
        <taxon>Malvales</taxon>
        <taxon>Malvaceae</taxon>
        <taxon>Malvoideae</taxon>
        <taxon>Hibiscus</taxon>
    </lineage>
</organism>